<evidence type="ECO:0000256" key="1">
    <source>
        <dbReference type="ARBA" id="ARBA00023015"/>
    </source>
</evidence>
<dbReference type="PROSITE" id="PS00041">
    <property type="entry name" value="HTH_ARAC_FAMILY_1"/>
    <property type="match status" value="1"/>
</dbReference>
<dbReference type="EMBL" id="CP140152">
    <property type="protein sequence ID" value="WQH06269.1"/>
    <property type="molecule type" value="Genomic_DNA"/>
</dbReference>
<dbReference type="SUPFAM" id="SSF46689">
    <property type="entry name" value="Homeodomain-like"/>
    <property type="match status" value="1"/>
</dbReference>
<sequence>MQTPYPPPYALERGFKPRGGGAPMHAHDEAQLTFAAAGMVQVHTEAGSWLVPAQLGVWIPARVMHRVEVLTDAELWMVHWDSATAHAWAPPAPLERTFALRVTPLMRALLDAAFGADTKGGATAQKTELVVRLMLHELTATAHAPTFLPMPTSATGQRIAAVAAGDYRNALGVAEVATRAATSVRTLSRLFMAETGMTFKLWRQRARIVQAMDRLGRGKTIGQVASELGFSSTAAFSCAFRQVTDMTPTAFVGAPG</sequence>
<dbReference type="InterPro" id="IPR014710">
    <property type="entry name" value="RmlC-like_jellyroll"/>
</dbReference>
<dbReference type="InterPro" id="IPR018062">
    <property type="entry name" value="HTH_AraC-typ_CS"/>
</dbReference>
<dbReference type="InterPro" id="IPR011051">
    <property type="entry name" value="RmlC_Cupin_sf"/>
</dbReference>
<dbReference type="Gene3D" id="2.60.120.10">
    <property type="entry name" value="Jelly Rolls"/>
    <property type="match status" value="1"/>
</dbReference>
<accession>A0ABZ0Y2L7</accession>
<dbReference type="RefSeq" id="WP_026637356.1">
    <property type="nucleotide sequence ID" value="NZ_CP140152.1"/>
</dbReference>
<reference evidence="5 6" key="1">
    <citation type="submission" date="2023-11" db="EMBL/GenBank/DDBJ databases">
        <title>MicrobeMod: A computational toolkit for identifying prokaryotic methylation and restriction-modification with nanopore sequencing.</title>
        <authorList>
            <person name="Crits-Christoph A."/>
            <person name="Kang S.C."/>
            <person name="Lee H."/>
            <person name="Ostrov N."/>
        </authorList>
    </citation>
    <scope>NUCLEOTIDE SEQUENCE [LARGE SCALE GENOMIC DNA]</scope>
    <source>
        <strain evidence="5 6">ATCC 25935</strain>
    </source>
</reference>
<feature type="domain" description="HTH araC/xylS-type" evidence="4">
    <location>
        <begin position="157"/>
        <end position="254"/>
    </location>
</feature>
<organism evidence="5 6">
    <name type="scientific">Duganella zoogloeoides</name>
    <dbReference type="NCBI Taxonomy" id="75659"/>
    <lineage>
        <taxon>Bacteria</taxon>
        <taxon>Pseudomonadati</taxon>
        <taxon>Pseudomonadota</taxon>
        <taxon>Betaproteobacteria</taxon>
        <taxon>Burkholderiales</taxon>
        <taxon>Oxalobacteraceae</taxon>
        <taxon>Telluria group</taxon>
        <taxon>Duganella</taxon>
    </lineage>
</organism>
<dbReference type="InterPro" id="IPR018060">
    <property type="entry name" value="HTH_AraC"/>
</dbReference>
<name>A0ABZ0Y2L7_9BURK</name>
<dbReference type="SUPFAM" id="SSF51182">
    <property type="entry name" value="RmlC-like cupins"/>
    <property type="match status" value="1"/>
</dbReference>
<evidence type="ECO:0000313" key="6">
    <source>
        <dbReference type="Proteomes" id="UP001326110"/>
    </source>
</evidence>
<dbReference type="Pfam" id="PF12833">
    <property type="entry name" value="HTH_18"/>
    <property type="match status" value="1"/>
</dbReference>
<dbReference type="CDD" id="cd06124">
    <property type="entry name" value="cupin_NimR-like_N"/>
    <property type="match status" value="1"/>
</dbReference>
<protein>
    <submittedName>
        <fullName evidence="5">Helix-turn-helix transcriptional regulator</fullName>
    </submittedName>
</protein>
<keyword evidence="3" id="KW-0804">Transcription</keyword>
<dbReference type="PANTHER" id="PTHR11019:SF199">
    <property type="entry name" value="HTH-TYPE TRANSCRIPTIONAL REGULATOR NIMR"/>
    <property type="match status" value="1"/>
</dbReference>
<evidence type="ECO:0000256" key="3">
    <source>
        <dbReference type="ARBA" id="ARBA00023163"/>
    </source>
</evidence>
<keyword evidence="6" id="KW-1185">Reference proteome</keyword>
<proteinExistence type="predicted"/>
<gene>
    <name evidence="5" type="ORF">SR858_08075</name>
</gene>
<dbReference type="Gene3D" id="1.10.10.60">
    <property type="entry name" value="Homeodomain-like"/>
    <property type="match status" value="1"/>
</dbReference>
<keyword evidence="1" id="KW-0805">Transcription regulation</keyword>
<keyword evidence="2" id="KW-0238">DNA-binding</keyword>
<evidence type="ECO:0000313" key="5">
    <source>
        <dbReference type="EMBL" id="WQH06269.1"/>
    </source>
</evidence>
<evidence type="ECO:0000256" key="2">
    <source>
        <dbReference type="ARBA" id="ARBA00023125"/>
    </source>
</evidence>
<dbReference type="SMART" id="SM00342">
    <property type="entry name" value="HTH_ARAC"/>
    <property type="match status" value="1"/>
</dbReference>
<dbReference type="PROSITE" id="PS01124">
    <property type="entry name" value="HTH_ARAC_FAMILY_2"/>
    <property type="match status" value="1"/>
</dbReference>
<evidence type="ECO:0000259" key="4">
    <source>
        <dbReference type="PROSITE" id="PS01124"/>
    </source>
</evidence>
<dbReference type="Proteomes" id="UP001326110">
    <property type="component" value="Chromosome"/>
</dbReference>
<dbReference type="InterPro" id="IPR009057">
    <property type="entry name" value="Homeodomain-like_sf"/>
</dbReference>
<dbReference type="PANTHER" id="PTHR11019">
    <property type="entry name" value="HTH-TYPE TRANSCRIPTIONAL REGULATOR NIMR"/>
    <property type="match status" value="1"/>
</dbReference>